<organism evidence="2">
    <name type="scientific">Cacopsylla melanoneura</name>
    <dbReference type="NCBI Taxonomy" id="428564"/>
    <lineage>
        <taxon>Eukaryota</taxon>
        <taxon>Metazoa</taxon>
        <taxon>Ecdysozoa</taxon>
        <taxon>Arthropoda</taxon>
        <taxon>Hexapoda</taxon>
        <taxon>Insecta</taxon>
        <taxon>Pterygota</taxon>
        <taxon>Neoptera</taxon>
        <taxon>Paraneoptera</taxon>
        <taxon>Hemiptera</taxon>
        <taxon>Sternorrhyncha</taxon>
        <taxon>Psylloidea</taxon>
        <taxon>Psyllidae</taxon>
        <taxon>Psyllinae</taxon>
        <taxon>Cacopsylla</taxon>
    </lineage>
</organism>
<name>A0A8D8V4L4_9HEMI</name>
<dbReference type="EMBL" id="HBUF01351915">
    <property type="protein sequence ID" value="CAG6714537.1"/>
    <property type="molecule type" value="Transcribed_RNA"/>
</dbReference>
<feature type="region of interest" description="Disordered" evidence="1">
    <location>
        <begin position="103"/>
        <end position="125"/>
    </location>
</feature>
<sequence length="125" mass="13794">MENSSNIIESHVIDGEIDSSNIIESHVIDGEIDANSIIESNVIHVFDETTSEHCQAYFVVQSSTGGGLTEVQVIRNDGYVGYSAENLEQGVLEAETVRFEQTVDSSEHLEHDQLDEPNRGLEENS</sequence>
<protein>
    <submittedName>
        <fullName evidence="2">Uncharacterized protein</fullName>
    </submittedName>
</protein>
<reference evidence="2" key="1">
    <citation type="submission" date="2021-05" db="EMBL/GenBank/DDBJ databases">
        <authorList>
            <person name="Alioto T."/>
            <person name="Alioto T."/>
            <person name="Gomez Garrido J."/>
        </authorList>
    </citation>
    <scope>NUCLEOTIDE SEQUENCE</scope>
</reference>
<accession>A0A8D8V4L4</accession>
<feature type="compositionally biased region" description="Basic and acidic residues" evidence="1">
    <location>
        <begin position="105"/>
        <end position="125"/>
    </location>
</feature>
<evidence type="ECO:0000313" key="2">
    <source>
        <dbReference type="EMBL" id="CAG6714537.1"/>
    </source>
</evidence>
<dbReference type="AlphaFoldDB" id="A0A8D8V4L4"/>
<dbReference type="EMBL" id="HBUF01351914">
    <property type="protein sequence ID" value="CAG6714536.1"/>
    <property type="molecule type" value="Transcribed_RNA"/>
</dbReference>
<proteinExistence type="predicted"/>
<evidence type="ECO:0000256" key="1">
    <source>
        <dbReference type="SAM" id="MobiDB-lite"/>
    </source>
</evidence>